<dbReference type="Gene3D" id="3.40.1190.10">
    <property type="entry name" value="Mur-like, catalytic domain"/>
    <property type="match status" value="1"/>
</dbReference>
<dbReference type="FunFam" id="3.40.1190.10:FF:000011">
    <property type="entry name" value="Folylpolyglutamate synthase/dihydrofolate synthase"/>
    <property type="match status" value="1"/>
</dbReference>
<keyword evidence="5" id="KW-0479">Metal-binding</keyword>
<dbReference type="InterPro" id="IPR036565">
    <property type="entry name" value="Mur-like_cat_sf"/>
</dbReference>
<keyword evidence="7 11" id="KW-0067">ATP-binding</keyword>
<dbReference type="RefSeq" id="WP_156329334.1">
    <property type="nucleotide sequence ID" value="NZ_CACRSW010000029.1"/>
</dbReference>
<dbReference type="GO" id="GO:0046872">
    <property type="term" value="F:metal ion binding"/>
    <property type="evidence" value="ECO:0007669"/>
    <property type="project" value="UniProtKB-KW"/>
</dbReference>
<evidence type="ECO:0000256" key="1">
    <source>
        <dbReference type="ARBA" id="ARBA00001946"/>
    </source>
</evidence>
<gene>
    <name evidence="14" type="primary">fgs</name>
    <name evidence="14" type="ORF">AVLFYP127_00936</name>
</gene>
<evidence type="ECO:0000256" key="9">
    <source>
        <dbReference type="ARBA" id="ARBA00030592"/>
    </source>
</evidence>
<organism evidence="14">
    <name type="scientific">Anaerococcus vaginalis</name>
    <dbReference type="NCBI Taxonomy" id="33037"/>
    <lineage>
        <taxon>Bacteria</taxon>
        <taxon>Bacillati</taxon>
        <taxon>Bacillota</taxon>
        <taxon>Tissierellia</taxon>
        <taxon>Tissierellales</taxon>
        <taxon>Peptoniphilaceae</taxon>
        <taxon>Anaerococcus</taxon>
    </lineage>
</organism>
<evidence type="ECO:0000256" key="10">
    <source>
        <dbReference type="ARBA" id="ARBA00047493"/>
    </source>
</evidence>
<dbReference type="InterPro" id="IPR018109">
    <property type="entry name" value="Folylpolyglutamate_synth_CS"/>
</dbReference>
<evidence type="ECO:0000256" key="4">
    <source>
        <dbReference type="ARBA" id="ARBA00022598"/>
    </source>
</evidence>
<dbReference type="InterPro" id="IPR013221">
    <property type="entry name" value="Mur_ligase_cen"/>
</dbReference>
<dbReference type="GO" id="GO:0004326">
    <property type="term" value="F:tetrahydrofolylpolyglutamate synthase activity"/>
    <property type="evidence" value="ECO:0007669"/>
    <property type="project" value="UniProtKB-EC"/>
</dbReference>
<feature type="domain" description="Mur ligase C-terminal" evidence="12">
    <location>
        <begin position="293"/>
        <end position="411"/>
    </location>
</feature>
<protein>
    <recommendedName>
        <fullName evidence="3">tetrahydrofolate synthase</fullName>
        <ecNumber evidence="3">6.3.2.17</ecNumber>
    </recommendedName>
    <alternativeName>
        <fullName evidence="9">Tetrahydrofolylpolyglutamate synthase</fullName>
    </alternativeName>
</protein>
<dbReference type="Gene3D" id="3.90.190.20">
    <property type="entry name" value="Mur ligase, C-terminal domain"/>
    <property type="match status" value="1"/>
</dbReference>
<evidence type="ECO:0000313" key="14">
    <source>
        <dbReference type="EMBL" id="VYT12562.1"/>
    </source>
</evidence>
<evidence type="ECO:0000256" key="5">
    <source>
        <dbReference type="ARBA" id="ARBA00022723"/>
    </source>
</evidence>
<dbReference type="GO" id="GO:0005524">
    <property type="term" value="F:ATP binding"/>
    <property type="evidence" value="ECO:0007669"/>
    <property type="project" value="UniProtKB-KW"/>
</dbReference>
<comment type="catalytic activity">
    <reaction evidence="10">
        <text>(6S)-5,6,7,8-tetrahydrofolyl-(gamma-L-Glu)(n) + L-glutamate + ATP = (6S)-5,6,7,8-tetrahydrofolyl-(gamma-L-Glu)(n+1) + ADP + phosphate + H(+)</text>
        <dbReference type="Rhea" id="RHEA:10580"/>
        <dbReference type="Rhea" id="RHEA-COMP:14738"/>
        <dbReference type="Rhea" id="RHEA-COMP:14740"/>
        <dbReference type="ChEBI" id="CHEBI:15378"/>
        <dbReference type="ChEBI" id="CHEBI:29985"/>
        <dbReference type="ChEBI" id="CHEBI:30616"/>
        <dbReference type="ChEBI" id="CHEBI:43474"/>
        <dbReference type="ChEBI" id="CHEBI:141005"/>
        <dbReference type="ChEBI" id="CHEBI:456216"/>
        <dbReference type="EC" id="6.3.2.17"/>
    </reaction>
</comment>
<keyword evidence="6 11" id="KW-0547">Nucleotide-binding</keyword>
<dbReference type="InterPro" id="IPR036615">
    <property type="entry name" value="Mur_ligase_C_dom_sf"/>
</dbReference>
<dbReference type="PANTHER" id="PTHR11136">
    <property type="entry name" value="FOLYLPOLYGLUTAMATE SYNTHASE-RELATED"/>
    <property type="match status" value="1"/>
</dbReference>
<evidence type="ECO:0000259" key="12">
    <source>
        <dbReference type="Pfam" id="PF02875"/>
    </source>
</evidence>
<dbReference type="AlphaFoldDB" id="A0A6N2U6Z4"/>
<evidence type="ECO:0000256" key="3">
    <source>
        <dbReference type="ARBA" id="ARBA00013025"/>
    </source>
</evidence>
<dbReference type="PIRSF" id="PIRSF001563">
    <property type="entry name" value="Folylpolyglu_synth"/>
    <property type="match status" value="1"/>
</dbReference>
<dbReference type="EMBL" id="CACRSW010000029">
    <property type="protein sequence ID" value="VYT12562.1"/>
    <property type="molecule type" value="Genomic_DNA"/>
</dbReference>
<evidence type="ECO:0000259" key="13">
    <source>
        <dbReference type="Pfam" id="PF08245"/>
    </source>
</evidence>
<dbReference type="Pfam" id="PF02875">
    <property type="entry name" value="Mur_ligase_C"/>
    <property type="match status" value="1"/>
</dbReference>
<dbReference type="PANTHER" id="PTHR11136:SF0">
    <property type="entry name" value="DIHYDROFOLATE SYNTHETASE-RELATED"/>
    <property type="match status" value="1"/>
</dbReference>
<feature type="domain" description="Mur ligase central" evidence="13">
    <location>
        <begin position="47"/>
        <end position="266"/>
    </location>
</feature>
<dbReference type="GO" id="GO:0005737">
    <property type="term" value="C:cytoplasm"/>
    <property type="evidence" value="ECO:0007669"/>
    <property type="project" value="TreeGrafter"/>
</dbReference>
<evidence type="ECO:0000256" key="2">
    <source>
        <dbReference type="ARBA" id="ARBA00008276"/>
    </source>
</evidence>
<evidence type="ECO:0000256" key="11">
    <source>
        <dbReference type="PIRNR" id="PIRNR001563"/>
    </source>
</evidence>
<keyword evidence="8" id="KW-0460">Magnesium</keyword>
<dbReference type="PROSITE" id="PS01012">
    <property type="entry name" value="FOLYLPOLYGLU_SYNT_2"/>
    <property type="match status" value="1"/>
</dbReference>
<comment type="cofactor">
    <cofactor evidence="1">
        <name>Mg(2+)</name>
        <dbReference type="ChEBI" id="CHEBI:18420"/>
    </cofactor>
</comment>
<name>A0A6N2U6Z4_9FIRM</name>
<dbReference type="SUPFAM" id="SSF53244">
    <property type="entry name" value="MurD-like peptide ligases, peptide-binding domain"/>
    <property type="match status" value="1"/>
</dbReference>
<evidence type="ECO:0000256" key="7">
    <source>
        <dbReference type="ARBA" id="ARBA00022840"/>
    </source>
</evidence>
<dbReference type="NCBIfam" id="TIGR01499">
    <property type="entry name" value="folC"/>
    <property type="match status" value="1"/>
</dbReference>
<accession>A0A6N2U6Z4</accession>
<evidence type="ECO:0000256" key="6">
    <source>
        <dbReference type="ARBA" id="ARBA00022741"/>
    </source>
</evidence>
<dbReference type="InterPro" id="IPR001645">
    <property type="entry name" value="Folylpolyglutamate_synth"/>
</dbReference>
<dbReference type="GO" id="GO:0008841">
    <property type="term" value="F:dihydrofolate synthase activity"/>
    <property type="evidence" value="ECO:0007669"/>
    <property type="project" value="TreeGrafter"/>
</dbReference>
<dbReference type="SUPFAM" id="SSF53623">
    <property type="entry name" value="MurD-like peptide ligases, catalytic domain"/>
    <property type="match status" value="1"/>
</dbReference>
<sequence length="428" mass="49345">MIKDKYYYLDWIYARGNSAGKRRDLSAIKALLNELGNPQDKIKVIHIAGTNGKGSTANYIANTLAKTSKCGLFTSPYMVEINEEVQINGKSISDEDFFSYINLIRPICEKLDVRGLKNTYFEVMTALMYKYFYDKKVDVCVVETGLGGRLDSTNIVQKPLATIITTISMDHTNILGDTIEEIAWNKAGIIKENVPVFIYPQVKEALDVILKEANEKKSRIYKFDFDEIKIKTQNYNYNEFDFRNYKNIKTSLIGKVQIYNACNAINFLDYFKEEFFLDENIIKEGIFESKNSGRMELISKNPKVLIDGSHNKESIDALIKSLKIFKYNRLIVGFSVLKDKEYDYIIENLSFVADEIIITKVDNPRAFDLGELEKIVREKFTNVKAIDNIRNAYEYSKQIAKENDLVLWCGSLYLIGEIIKYEKMNKDI</sequence>
<proteinExistence type="inferred from homology"/>
<comment type="similarity">
    <text evidence="2 11">Belongs to the folylpolyglutamate synthase family.</text>
</comment>
<dbReference type="EC" id="6.3.2.17" evidence="3"/>
<evidence type="ECO:0000256" key="8">
    <source>
        <dbReference type="ARBA" id="ARBA00022842"/>
    </source>
</evidence>
<keyword evidence="4 11" id="KW-0436">Ligase</keyword>
<dbReference type="InterPro" id="IPR004101">
    <property type="entry name" value="Mur_ligase_C"/>
</dbReference>
<dbReference type="Pfam" id="PF08245">
    <property type="entry name" value="Mur_ligase_M"/>
    <property type="match status" value="1"/>
</dbReference>
<reference evidence="14" key="1">
    <citation type="submission" date="2019-11" db="EMBL/GenBank/DDBJ databases">
        <authorList>
            <person name="Feng L."/>
        </authorList>
    </citation>
    <scope>NUCLEOTIDE SEQUENCE</scope>
    <source>
        <strain evidence="14">AvaginalisLFYP127</strain>
    </source>
</reference>